<dbReference type="SUPFAM" id="SSF53850">
    <property type="entry name" value="Periplasmic binding protein-like II"/>
    <property type="match status" value="1"/>
</dbReference>
<dbReference type="EMBL" id="JAQQFR010000016">
    <property type="protein sequence ID" value="MFL9880870.1"/>
    <property type="molecule type" value="Genomic_DNA"/>
</dbReference>
<feature type="domain" description="Solute-binding protein family 3/N-terminal" evidence="2">
    <location>
        <begin position="33"/>
        <end position="255"/>
    </location>
</feature>
<dbReference type="Gene3D" id="3.40.190.10">
    <property type="entry name" value="Periplasmic binding protein-like II"/>
    <property type="match status" value="2"/>
</dbReference>
<organism evidence="3 4">
    <name type="scientific">Herbaspirillum rhizosphaerae</name>
    <dbReference type="NCBI Taxonomy" id="346179"/>
    <lineage>
        <taxon>Bacteria</taxon>
        <taxon>Pseudomonadati</taxon>
        <taxon>Pseudomonadota</taxon>
        <taxon>Betaproteobacteria</taxon>
        <taxon>Burkholderiales</taxon>
        <taxon>Oxalobacteraceae</taxon>
        <taxon>Herbaspirillum</taxon>
    </lineage>
</organism>
<keyword evidence="4" id="KW-1185">Reference proteome</keyword>
<comment type="caution">
    <text evidence="3">The sequence shown here is derived from an EMBL/GenBank/DDBJ whole genome shotgun (WGS) entry which is preliminary data.</text>
</comment>
<proteinExistence type="predicted"/>
<evidence type="ECO:0000313" key="4">
    <source>
        <dbReference type="Proteomes" id="UP001629214"/>
    </source>
</evidence>
<dbReference type="SMART" id="SM00062">
    <property type="entry name" value="PBPb"/>
    <property type="match status" value="1"/>
</dbReference>
<gene>
    <name evidence="3" type="ORF">PQR63_20900</name>
</gene>
<accession>A0ABW8ZDL5</accession>
<sequence length="263" mass="29514">MEQLDKTTKFLVRLLFLAGATTGSLAHSAECSKVIISGGSDYPPLHWYDGSKLTGASIEVATTALKALKIPYEVRYAGPFYRALEGARNGEIDMLATLKDTLERRDFLSFATPSPFTSPIAVFTLRSRPLQYRAWNDLIGKKGGVTLGYQFGDGFDDFLKEKLKVETEQKTYMNFSKLERGSIDYLITGYYNGLAYLAESKQTELFIAQMPFVTESKNYIAIAQKSPCIKYLKSINQQLEIMQNNGATKVILDRHTKLLLNNK</sequence>
<reference evidence="3 4" key="1">
    <citation type="journal article" date="2024" name="Chem. Sci.">
        <title>Discovery of megapolipeptins by genome mining of a Burkholderiales bacteria collection.</title>
        <authorList>
            <person name="Paulo B.S."/>
            <person name="Recchia M.J.J."/>
            <person name="Lee S."/>
            <person name="Fergusson C.H."/>
            <person name="Romanowski S.B."/>
            <person name="Hernandez A."/>
            <person name="Krull N."/>
            <person name="Liu D.Y."/>
            <person name="Cavanagh H."/>
            <person name="Bos A."/>
            <person name="Gray C.A."/>
            <person name="Murphy B.T."/>
            <person name="Linington R.G."/>
            <person name="Eustaquio A.S."/>
        </authorList>
    </citation>
    <scope>NUCLEOTIDE SEQUENCE [LARGE SCALE GENOMIC DNA]</scope>
    <source>
        <strain evidence="3 4">RL21-008-BIB-B</strain>
    </source>
</reference>
<evidence type="ECO:0000256" key="1">
    <source>
        <dbReference type="ARBA" id="ARBA00022729"/>
    </source>
</evidence>
<evidence type="ECO:0000259" key="2">
    <source>
        <dbReference type="SMART" id="SM00062"/>
    </source>
</evidence>
<dbReference type="RefSeq" id="WP_408169874.1">
    <property type="nucleotide sequence ID" value="NZ_JAQQFR010000016.1"/>
</dbReference>
<evidence type="ECO:0000313" key="3">
    <source>
        <dbReference type="EMBL" id="MFL9880870.1"/>
    </source>
</evidence>
<dbReference type="PANTHER" id="PTHR35936">
    <property type="entry name" value="MEMBRANE-BOUND LYTIC MUREIN TRANSGLYCOSYLASE F"/>
    <property type="match status" value="1"/>
</dbReference>
<name>A0ABW8ZDL5_9BURK</name>
<dbReference type="Proteomes" id="UP001629214">
    <property type="component" value="Unassembled WGS sequence"/>
</dbReference>
<dbReference type="InterPro" id="IPR001638">
    <property type="entry name" value="Solute-binding_3/MltF_N"/>
</dbReference>
<keyword evidence="1" id="KW-0732">Signal</keyword>
<dbReference type="Pfam" id="PF00497">
    <property type="entry name" value="SBP_bac_3"/>
    <property type="match status" value="1"/>
</dbReference>
<protein>
    <submittedName>
        <fullName evidence="3">Transporter substrate-binding domain-containing protein</fullName>
    </submittedName>
</protein>
<dbReference type="PANTHER" id="PTHR35936:SF35">
    <property type="entry name" value="L-CYSTINE-BINDING PROTEIN TCYJ"/>
    <property type="match status" value="1"/>
</dbReference>